<comment type="caution">
    <text evidence="1">The sequence shown here is derived from an EMBL/GenBank/DDBJ whole genome shotgun (WGS) entry which is preliminary data.</text>
</comment>
<name>A0A226CYM8_FOLCA</name>
<dbReference type="EMBL" id="LNIX01000053">
    <property type="protein sequence ID" value="OXA37714.1"/>
    <property type="molecule type" value="Genomic_DNA"/>
</dbReference>
<dbReference type="Proteomes" id="UP000198287">
    <property type="component" value="Unassembled WGS sequence"/>
</dbReference>
<dbReference type="AlphaFoldDB" id="A0A226CYM8"/>
<accession>A0A226CYM8</accession>
<sequence length="284" mass="31436">MTKEFQKYSEDFKDSVTVILKGGENGDLITDCTAPRAHTGACTTVHQYPTARGFSGTERLWAYNQVESAKKLCRLDPKPKSTETGCRLIYSRPIYKTDIAVRIIRDKEDFIDLICQSEELQGPECLPIWQNSTPNSTRYCGPVWLQFPNDIPALIHEAGAELEAEIIKVVNGLGKWNVLTNKDIFATNKNKIQHDILNKFGLRGYQPEEEIRMTEILQEDYSVTKAATFSVATLLTAAGDSPCSSLPLGRVCGLEQSVGGLGEFISSIRAQFGSSGDLASRYGE</sequence>
<keyword evidence="2" id="KW-1185">Reference proteome</keyword>
<evidence type="ECO:0000313" key="1">
    <source>
        <dbReference type="EMBL" id="OXA37714.1"/>
    </source>
</evidence>
<protein>
    <submittedName>
        <fullName evidence="1">Uncharacterized protein</fullName>
    </submittedName>
</protein>
<gene>
    <name evidence="1" type="ORF">Fcan01_27525</name>
</gene>
<organism evidence="1 2">
    <name type="scientific">Folsomia candida</name>
    <name type="common">Springtail</name>
    <dbReference type="NCBI Taxonomy" id="158441"/>
    <lineage>
        <taxon>Eukaryota</taxon>
        <taxon>Metazoa</taxon>
        <taxon>Ecdysozoa</taxon>
        <taxon>Arthropoda</taxon>
        <taxon>Hexapoda</taxon>
        <taxon>Collembola</taxon>
        <taxon>Entomobryomorpha</taxon>
        <taxon>Isotomoidea</taxon>
        <taxon>Isotomidae</taxon>
        <taxon>Proisotominae</taxon>
        <taxon>Folsomia</taxon>
    </lineage>
</organism>
<proteinExistence type="predicted"/>
<reference evidence="1 2" key="1">
    <citation type="submission" date="2015-12" db="EMBL/GenBank/DDBJ databases">
        <title>The genome of Folsomia candida.</title>
        <authorList>
            <person name="Faddeeva A."/>
            <person name="Derks M.F."/>
            <person name="Anvar Y."/>
            <person name="Smit S."/>
            <person name="Van Straalen N."/>
            <person name="Roelofs D."/>
        </authorList>
    </citation>
    <scope>NUCLEOTIDE SEQUENCE [LARGE SCALE GENOMIC DNA]</scope>
    <source>
        <strain evidence="1 2">VU population</strain>
        <tissue evidence="1">Whole body</tissue>
    </source>
</reference>
<evidence type="ECO:0000313" key="2">
    <source>
        <dbReference type="Proteomes" id="UP000198287"/>
    </source>
</evidence>